<name>A0A518BDH0_9BACT</name>
<accession>A0A518BDH0</accession>
<dbReference type="RefSeq" id="WP_145061265.1">
    <property type="nucleotide sequence ID" value="NZ_CP036287.1"/>
</dbReference>
<dbReference type="KEGG" id="pbap:Pla133_00900"/>
<dbReference type="InterPro" id="IPR041049">
    <property type="entry name" value="DUF5615"/>
</dbReference>
<dbReference type="EMBL" id="CP036287">
    <property type="protein sequence ID" value="QDU65027.1"/>
    <property type="molecule type" value="Genomic_DNA"/>
</dbReference>
<feature type="domain" description="DUF5615" evidence="1">
    <location>
        <begin position="1"/>
        <end position="106"/>
    </location>
</feature>
<gene>
    <name evidence="2" type="ORF">Pla133_00900</name>
</gene>
<organism evidence="2 3">
    <name type="scientific">Engelhardtia mirabilis</name>
    <dbReference type="NCBI Taxonomy" id="2528011"/>
    <lineage>
        <taxon>Bacteria</taxon>
        <taxon>Pseudomonadati</taxon>
        <taxon>Planctomycetota</taxon>
        <taxon>Planctomycetia</taxon>
        <taxon>Planctomycetia incertae sedis</taxon>
        <taxon>Engelhardtia</taxon>
    </lineage>
</organism>
<sequence>MRLLLDQNLSHRMLSGLEQAFPGSKHVRDFGMESTDDEGIWELAKSEGFAIVSKDTDFYQRSVLRGFPPKVVWVAVGNCPTGEIEQLLLKSIDALTEFDSDGERSFLVLE</sequence>
<dbReference type="Pfam" id="PF18480">
    <property type="entry name" value="DUF5615"/>
    <property type="match status" value="1"/>
</dbReference>
<evidence type="ECO:0000313" key="2">
    <source>
        <dbReference type="EMBL" id="QDU65027.1"/>
    </source>
</evidence>
<proteinExistence type="predicted"/>
<dbReference type="Proteomes" id="UP000316921">
    <property type="component" value="Chromosome"/>
</dbReference>
<keyword evidence="3" id="KW-1185">Reference proteome</keyword>
<evidence type="ECO:0000259" key="1">
    <source>
        <dbReference type="Pfam" id="PF18480"/>
    </source>
</evidence>
<evidence type="ECO:0000313" key="3">
    <source>
        <dbReference type="Proteomes" id="UP000316921"/>
    </source>
</evidence>
<protein>
    <recommendedName>
        <fullName evidence="1">DUF5615 domain-containing protein</fullName>
    </recommendedName>
</protein>
<dbReference type="AlphaFoldDB" id="A0A518BDH0"/>
<reference evidence="2 3" key="1">
    <citation type="submission" date="2019-02" db="EMBL/GenBank/DDBJ databases">
        <title>Deep-cultivation of Planctomycetes and their phenomic and genomic characterization uncovers novel biology.</title>
        <authorList>
            <person name="Wiegand S."/>
            <person name="Jogler M."/>
            <person name="Boedeker C."/>
            <person name="Pinto D."/>
            <person name="Vollmers J."/>
            <person name="Rivas-Marin E."/>
            <person name="Kohn T."/>
            <person name="Peeters S.H."/>
            <person name="Heuer A."/>
            <person name="Rast P."/>
            <person name="Oberbeckmann S."/>
            <person name="Bunk B."/>
            <person name="Jeske O."/>
            <person name="Meyerdierks A."/>
            <person name="Storesund J.E."/>
            <person name="Kallscheuer N."/>
            <person name="Luecker S."/>
            <person name="Lage O.M."/>
            <person name="Pohl T."/>
            <person name="Merkel B.J."/>
            <person name="Hornburger P."/>
            <person name="Mueller R.-W."/>
            <person name="Bruemmer F."/>
            <person name="Labrenz M."/>
            <person name="Spormann A.M."/>
            <person name="Op den Camp H."/>
            <person name="Overmann J."/>
            <person name="Amann R."/>
            <person name="Jetten M.S.M."/>
            <person name="Mascher T."/>
            <person name="Medema M.H."/>
            <person name="Devos D.P."/>
            <person name="Kaster A.-K."/>
            <person name="Ovreas L."/>
            <person name="Rohde M."/>
            <person name="Galperin M.Y."/>
            <person name="Jogler C."/>
        </authorList>
    </citation>
    <scope>NUCLEOTIDE SEQUENCE [LARGE SCALE GENOMIC DNA]</scope>
    <source>
        <strain evidence="2 3">Pla133</strain>
    </source>
</reference>